<dbReference type="Proteomes" id="UP000009309">
    <property type="component" value="Unassembled WGS sequence"/>
</dbReference>
<dbReference type="OrthoDB" id="970663at2"/>
<dbReference type="STRING" id="1185876.BN8_03670"/>
<proteinExistence type="predicted"/>
<comment type="caution">
    <text evidence="1">The sequence shown here is derived from an EMBL/GenBank/DDBJ whole genome shotgun (WGS) entry which is preliminary data.</text>
</comment>
<dbReference type="EMBL" id="CAIT01000007">
    <property type="protein sequence ID" value="CCH54494.1"/>
    <property type="molecule type" value="Genomic_DNA"/>
</dbReference>
<keyword evidence="2" id="KW-1185">Reference proteome</keyword>
<protein>
    <submittedName>
        <fullName evidence="1">Uncharacterized protein</fullName>
    </submittedName>
</protein>
<evidence type="ECO:0000313" key="1">
    <source>
        <dbReference type="EMBL" id="CCH54494.1"/>
    </source>
</evidence>
<name>I2GKR8_9BACT</name>
<dbReference type="RefSeq" id="WP_009283072.1">
    <property type="nucleotide sequence ID" value="NZ_CAIT01000007.1"/>
</dbReference>
<accession>I2GKR8</accession>
<dbReference type="AlphaFoldDB" id="I2GKR8"/>
<organism evidence="1 2">
    <name type="scientific">Fibrisoma limi BUZ 3</name>
    <dbReference type="NCBI Taxonomy" id="1185876"/>
    <lineage>
        <taxon>Bacteria</taxon>
        <taxon>Pseudomonadati</taxon>
        <taxon>Bacteroidota</taxon>
        <taxon>Cytophagia</taxon>
        <taxon>Cytophagales</taxon>
        <taxon>Spirosomataceae</taxon>
        <taxon>Fibrisoma</taxon>
    </lineage>
</organism>
<gene>
    <name evidence="1" type="ORF">BN8_03670</name>
</gene>
<evidence type="ECO:0000313" key="2">
    <source>
        <dbReference type="Proteomes" id="UP000009309"/>
    </source>
</evidence>
<sequence>MATGYWVLVSKLDRNGNVELDANGDPIQRKVRVPKGFSLNVGKVIYPDLQGFVDDEEGYDEAGTGCDVPTPTYFLRNLTYSQEDIRANARVTANVETNYPAQFRLSGHGYDSGLVQGTQAYQEDRQFYTFDKQLTRGLTYQLYVQRYDDTQSISLEVTVPELPSQPGPTSAIIKHGYLWDSDPGNLAFSSYLLVNDDSDYEGLLQPQSGQTAPSGVYQTYEKGTYTLNGQTFNRLLLYKPKFLGGIGVSPGNWNDVARKKSETSVNHTLLVTLNAGQNSSNIVEVGNAGQELKITGITTVDEGVSETQFTSNGTGAATWSVSSSPGVTINAQTGVLSVSTNSTLGDTRKVTITVVQGGKTATLEVTINDTSTVGNEITKIEARYEYDGTNIDPQTGAGASKTLLIRVTRTGSVEAEVSVATDRDLSQSPGWQNGQQPGGFWEDCSTSRRLGETYYGHQQTNGSSTTAYRAIVRRKGTSQTLASISFTADTIDKAWQTIYPIDTILTVEDDSFAA</sequence>
<reference evidence="1 2" key="1">
    <citation type="journal article" date="2012" name="J. Bacteriol.">
        <title>Genome Sequence of the Filamentous Bacterium Fibrisoma limi BUZ 3T.</title>
        <authorList>
            <person name="Filippini M."/>
            <person name="Qi W."/>
            <person name="Jaenicke S."/>
            <person name="Goesmann A."/>
            <person name="Smits T.H."/>
            <person name="Bagheri H.C."/>
        </authorList>
    </citation>
    <scope>NUCLEOTIDE SEQUENCE [LARGE SCALE GENOMIC DNA]</scope>
    <source>
        <strain evidence="2">BUZ 3T</strain>
    </source>
</reference>